<dbReference type="SUPFAM" id="SSF53098">
    <property type="entry name" value="Ribonuclease H-like"/>
    <property type="match status" value="1"/>
</dbReference>
<proteinExistence type="predicted"/>
<dbReference type="AlphaFoldDB" id="E8X0U0"/>
<dbReference type="Gene3D" id="3.30.420.10">
    <property type="entry name" value="Ribonuclease H-like superfamily/Ribonuclease H"/>
    <property type="match status" value="1"/>
</dbReference>
<dbReference type="eggNOG" id="COG1431">
    <property type="taxonomic scope" value="Bacteria"/>
</dbReference>
<dbReference type="OrthoDB" id="530017at2"/>
<dbReference type="KEGG" id="acm:AciX9_3108"/>
<dbReference type="GO" id="GO:0003676">
    <property type="term" value="F:nucleic acid binding"/>
    <property type="evidence" value="ECO:0007669"/>
    <property type="project" value="InterPro"/>
</dbReference>
<organism evidence="2">
    <name type="scientific">Granulicella tundricola (strain ATCC BAA-1859 / DSM 23138 / MP5ACTX9)</name>
    <dbReference type="NCBI Taxonomy" id="1198114"/>
    <lineage>
        <taxon>Bacteria</taxon>
        <taxon>Pseudomonadati</taxon>
        <taxon>Acidobacteriota</taxon>
        <taxon>Terriglobia</taxon>
        <taxon>Terriglobales</taxon>
        <taxon>Acidobacteriaceae</taxon>
        <taxon>Granulicella</taxon>
    </lineage>
</organism>
<dbReference type="InterPro" id="IPR036397">
    <property type="entry name" value="RNaseH_sf"/>
</dbReference>
<dbReference type="PaxDb" id="1198114-AciX9_3108"/>
<dbReference type="InterPro" id="IPR012337">
    <property type="entry name" value="RNaseH-like_sf"/>
</dbReference>
<dbReference type="EMBL" id="CP002480">
    <property type="protein sequence ID" value="ADW70124.1"/>
    <property type="molecule type" value="Genomic_DNA"/>
</dbReference>
<evidence type="ECO:0000313" key="1">
    <source>
        <dbReference type="EMBL" id="ADW70124.1"/>
    </source>
</evidence>
<evidence type="ECO:0008006" key="3">
    <source>
        <dbReference type="Google" id="ProtNLM"/>
    </source>
</evidence>
<accession>E8X0U0</accession>
<dbReference type="RefSeq" id="WP_013581438.1">
    <property type="nucleotide sequence ID" value="NC_015064.1"/>
</dbReference>
<gene>
    <name evidence="1" type="ordered locus">AciX9_3108</name>
</gene>
<name>E8X0U0_GRATM</name>
<protein>
    <recommendedName>
        <fullName evidence="3">Piwi domain-containing protein</fullName>
    </recommendedName>
</protein>
<keyword evidence="2" id="KW-1185">Reference proteome</keyword>
<dbReference type="Proteomes" id="UP000000343">
    <property type="component" value="Chromosome"/>
</dbReference>
<evidence type="ECO:0000313" key="2">
    <source>
        <dbReference type="Proteomes" id="UP000000343"/>
    </source>
</evidence>
<sequence length="499" mass="55036">MSIKIELTELPPPLLEFGSPGDFTDPRSGLREAGPFDLRFGAARSEKILVGLVGPREMVDRTALWLERCKGALDADNSRTQYPSFPGFSAIFRADLITASHLTVAFEGSNSDLDVALALVDPKLRFETVLDVFSTGIKRLAESEATRPDVIFCCIPDDLIAKCWSIENSLTEEDRTAAKALRKRKVDNQLALFEAEAIEEQPEDLLRRDFRRALKARAMRSRVPVQLATNGLVLDGASGQGPATRAWNSCVGLYYKAGGIPWRLRANGPETCFVGVSFHHLQTTKRHLVHSSIAQAFSNQGEGFALRGGSVDWSDEQGREVHLSSEQAAQLAVNILDEYRDRTGGIPLRVVLHKTSMFSAAESQGFRDALSSVPVVELINWMPTQFRLVRFGSYPPNRGTFCRVNNSKSYIFTTGYMPELGTYPGPHIPAPAELRSDLPQDLSVSARDILALSRMNWNTAGITGGTPVTLAFARKVGGIMSEFGQKGDEEPLTSFRYYM</sequence>
<dbReference type="STRING" id="1198114.AciX9_3108"/>
<reference evidence="2" key="1">
    <citation type="submission" date="2011-01" db="EMBL/GenBank/DDBJ databases">
        <title>Complete sequence of chromosome of Acidobacterium sp. MP5ACTX9.</title>
        <authorList>
            <consortium name="US DOE Joint Genome Institute"/>
            <person name="Lucas S."/>
            <person name="Copeland A."/>
            <person name="Lapidus A."/>
            <person name="Cheng J.-F."/>
            <person name="Goodwin L."/>
            <person name="Pitluck S."/>
            <person name="Teshima H."/>
            <person name="Detter J.C."/>
            <person name="Han C."/>
            <person name="Tapia R."/>
            <person name="Land M."/>
            <person name="Hauser L."/>
            <person name="Kyrpides N."/>
            <person name="Ivanova N."/>
            <person name="Ovchinnikova G."/>
            <person name="Pagani I."/>
            <person name="Rawat S.R."/>
            <person name="Mannisto M."/>
            <person name="Haggblom M.M."/>
            <person name="Woyke T."/>
        </authorList>
    </citation>
    <scope>NUCLEOTIDE SEQUENCE [LARGE SCALE GENOMIC DNA]</scope>
    <source>
        <strain evidence="2">MP5ACTX9</strain>
    </source>
</reference>
<dbReference type="HOGENOM" id="CLU_031104_1_0_0"/>